<evidence type="ECO:0000313" key="3">
    <source>
        <dbReference type="Proteomes" id="UP001529201"/>
    </source>
</evidence>
<dbReference type="EMBL" id="JARGDN010000002">
    <property type="protein sequence ID" value="MDG9732715.1"/>
    <property type="molecule type" value="Genomic_DNA"/>
</dbReference>
<keyword evidence="1" id="KW-0472">Membrane</keyword>
<name>A0ABT6HAR4_LEUPS</name>
<evidence type="ECO:0000313" key="2">
    <source>
        <dbReference type="EMBL" id="MDG9732715.1"/>
    </source>
</evidence>
<evidence type="ECO:0000256" key="1">
    <source>
        <dbReference type="SAM" id="Phobius"/>
    </source>
</evidence>
<dbReference type="RefSeq" id="WP_010285856.1">
    <property type="nucleotide sequence ID" value="NZ_BMBO01000001.1"/>
</dbReference>
<accession>A0ABT6HAR4</accession>
<sequence length="52" mass="5875">MLKINILIAVLIIALISLASETWLPQYWQLITIVSVLISLAIVYYLNRSDDG</sequence>
<gene>
    <name evidence="2" type="ORF">P1N92_01105</name>
</gene>
<feature type="transmembrane region" description="Helical" evidence="1">
    <location>
        <begin position="29"/>
        <end position="46"/>
    </location>
</feature>
<dbReference type="Proteomes" id="UP001529201">
    <property type="component" value="Unassembled WGS sequence"/>
</dbReference>
<organism evidence="2 3">
    <name type="scientific">Leuconostoc pseudomesenteroides</name>
    <dbReference type="NCBI Taxonomy" id="33968"/>
    <lineage>
        <taxon>Bacteria</taxon>
        <taxon>Bacillati</taxon>
        <taxon>Bacillota</taxon>
        <taxon>Bacilli</taxon>
        <taxon>Lactobacillales</taxon>
        <taxon>Lactobacillaceae</taxon>
        <taxon>Leuconostoc</taxon>
    </lineage>
</organism>
<keyword evidence="1" id="KW-0812">Transmembrane</keyword>
<keyword evidence="1" id="KW-1133">Transmembrane helix</keyword>
<keyword evidence="3" id="KW-1185">Reference proteome</keyword>
<proteinExistence type="predicted"/>
<reference evidence="2 3" key="1">
    <citation type="submission" date="2023-02" db="EMBL/GenBank/DDBJ databases">
        <title>Antimicrobial susceptibility testing and tentative epidemiological cut-off values for Lactobacillaceae family species intended for ingestion.</title>
        <authorList>
            <person name="Noehr-Meldgaard K."/>
            <person name="Struve C."/>
            <person name="Ingmer H."/>
            <person name="Koza A."/>
            <person name="Al-Nakeeb K."/>
            <person name="Agersoe Y."/>
        </authorList>
    </citation>
    <scope>NUCLEOTIDE SEQUENCE [LARGE SCALE GENOMIC DNA]</scope>
    <source>
        <strain evidence="2 3">DSM 20193</strain>
    </source>
</reference>
<comment type="caution">
    <text evidence="2">The sequence shown here is derived from an EMBL/GenBank/DDBJ whole genome shotgun (WGS) entry which is preliminary data.</text>
</comment>
<protein>
    <submittedName>
        <fullName evidence="2">Uncharacterized protein</fullName>
    </submittedName>
</protein>